<dbReference type="GO" id="GO:0003735">
    <property type="term" value="F:structural constituent of ribosome"/>
    <property type="evidence" value="ECO:0007669"/>
    <property type="project" value="InterPro"/>
</dbReference>
<name>A0A0S4KQK6_9BACT</name>
<evidence type="ECO:0000256" key="4">
    <source>
        <dbReference type="ARBA" id="ARBA00022980"/>
    </source>
</evidence>
<keyword evidence="3 8" id="KW-0694">RNA-binding</keyword>
<evidence type="ECO:0000256" key="8">
    <source>
        <dbReference type="HAMAP-Rule" id="MF_01326"/>
    </source>
</evidence>
<comment type="similarity">
    <text evidence="1 8 9">Belongs to the universal ribosomal protein uL24 family.</text>
</comment>
<reference evidence="12" key="1">
    <citation type="submission" date="2015-09" db="EMBL/GenBank/DDBJ databases">
        <authorList>
            <person name="Daims H."/>
        </authorList>
    </citation>
    <scope>NUCLEOTIDE SEQUENCE [LARGE SCALE GENOMIC DNA]</scope>
</reference>
<dbReference type="GO" id="GO:0006412">
    <property type="term" value="P:translation"/>
    <property type="evidence" value="ECO:0007669"/>
    <property type="project" value="UniProtKB-UniRule"/>
</dbReference>
<gene>
    <name evidence="8 11" type="primary">rplX</name>
    <name evidence="11" type="ORF">NITINOP_1741</name>
</gene>
<dbReference type="PROSITE" id="PS01108">
    <property type="entry name" value="RIBOSOMAL_L24"/>
    <property type="match status" value="1"/>
</dbReference>
<dbReference type="Pfam" id="PF17136">
    <property type="entry name" value="ribosomal_L24"/>
    <property type="match status" value="1"/>
</dbReference>
<evidence type="ECO:0000259" key="10">
    <source>
        <dbReference type="SMART" id="SM00739"/>
    </source>
</evidence>
<evidence type="ECO:0000313" key="12">
    <source>
        <dbReference type="Proteomes" id="UP000066284"/>
    </source>
</evidence>
<dbReference type="GO" id="GO:0019843">
    <property type="term" value="F:rRNA binding"/>
    <property type="evidence" value="ECO:0007669"/>
    <property type="project" value="UniProtKB-UniRule"/>
</dbReference>
<evidence type="ECO:0000256" key="1">
    <source>
        <dbReference type="ARBA" id="ARBA00010618"/>
    </source>
</evidence>
<dbReference type="InterPro" id="IPR005824">
    <property type="entry name" value="KOW"/>
</dbReference>
<accession>A0A0S4KQK6</accession>
<dbReference type="InterPro" id="IPR008991">
    <property type="entry name" value="Translation_prot_SH3-like_sf"/>
</dbReference>
<proteinExistence type="inferred from homology"/>
<dbReference type="PANTHER" id="PTHR12903">
    <property type="entry name" value="MITOCHONDRIAL RIBOSOMAL PROTEIN L24"/>
    <property type="match status" value="1"/>
</dbReference>
<dbReference type="SMART" id="SM00739">
    <property type="entry name" value="KOW"/>
    <property type="match status" value="1"/>
</dbReference>
<dbReference type="KEGG" id="nio:NITINOP_1741"/>
<comment type="function">
    <text evidence="7 8">One of the proteins that surrounds the polypeptide exit tunnel on the outside of the subunit.</text>
</comment>
<dbReference type="FunFam" id="2.30.30.30:FF:000004">
    <property type="entry name" value="50S ribosomal protein L24"/>
    <property type="match status" value="1"/>
</dbReference>
<dbReference type="AlphaFoldDB" id="A0A0S4KQK6"/>
<evidence type="ECO:0000256" key="5">
    <source>
        <dbReference type="ARBA" id="ARBA00023274"/>
    </source>
</evidence>
<keyword evidence="4 8" id="KW-0689">Ribosomal protein</keyword>
<dbReference type="InterPro" id="IPR057264">
    <property type="entry name" value="Ribosomal_uL24_C"/>
</dbReference>
<dbReference type="EMBL" id="LN885086">
    <property type="protein sequence ID" value="CUQ66716.1"/>
    <property type="molecule type" value="Genomic_DNA"/>
</dbReference>
<feature type="domain" description="KOW" evidence="10">
    <location>
        <begin position="13"/>
        <end position="40"/>
    </location>
</feature>
<dbReference type="Gene3D" id="2.30.30.30">
    <property type="match status" value="1"/>
</dbReference>
<dbReference type="CDD" id="cd06089">
    <property type="entry name" value="KOW_RPL26"/>
    <property type="match status" value="1"/>
</dbReference>
<keyword evidence="5 8" id="KW-0687">Ribonucleoprotein</keyword>
<evidence type="ECO:0000256" key="9">
    <source>
        <dbReference type="RuleBase" id="RU003477"/>
    </source>
</evidence>
<evidence type="ECO:0000256" key="6">
    <source>
        <dbReference type="ARBA" id="ARBA00035206"/>
    </source>
</evidence>
<dbReference type="Pfam" id="PF00467">
    <property type="entry name" value="KOW"/>
    <property type="match status" value="1"/>
</dbReference>
<dbReference type="STRING" id="1715989.NITINOP_1741"/>
<organism evidence="11 12">
    <name type="scientific">Candidatus Nitrospira inopinata</name>
    <dbReference type="NCBI Taxonomy" id="1715989"/>
    <lineage>
        <taxon>Bacteria</taxon>
        <taxon>Pseudomonadati</taxon>
        <taxon>Nitrospirota</taxon>
        <taxon>Nitrospiria</taxon>
        <taxon>Nitrospirales</taxon>
        <taxon>Nitrospiraceae</taxon>
        <taxon>Nitrospira</taxon>
    </lineage>
</organism>
<evidence type="ECO:0000256" key="7">
    <source>
        <dbReference type="ARBA" id="ARBA00058688"/>
    </source>
</evidence>
<comment type="subunit">
    <text evidence="8">Part of the 50S ribosomal subunit.</text>
</comment>
<evidence type="ECO:0000313" key="11">
    <source>
        <dbReference type="EMBL" id="CUQ66716.1"/>
    </source>
</evidence>
<evidence type="ECO:0000256" key="3">
    <source>
        <dbReference type="ARBA" id="ARBA00022884"/>
    </source>
</evidence>
<evidence type="ECO:0000256" key="2">
    <source>
        <dbReference type="ARBA" id="ARBA00022730"/>
    </source>
</evidence>
<keyword evidence="2 8" id="KW-0699">rRNA-binding</keyword>
<dbReference type="SUPFAM" id="SSF50104">
    <property type="entry name" value="Translation proteins SH3-like domain"/>
    <property type="match status" value="1"/>
</dbReference>
<dbReference type="InterPro" id="IPR005825">
    <property type="entry name" value="Ribosomal_uL24_CS"/>
</dbReference>
<sequence length="114" mass="12905">MSEEMVQALRKSRIKKGDTVVVIAGRERGKTGKVLSVDLKVGQVTVEKLNIIKRHTKPNQKLKQGGILEREAPLNLSKVMLFCPVTQKPTRVGIRRLEDGRRVRFSKKSNETIE</sequence>
<dbReference type="NCBIfam" id="TIGR01079">
    <property type="entry name" value="rplX_bact"/>
    <property type="match status" value="1"/>
</dbReference>
<dbReference type="Proteomes" id="UP000066284">
    <property type="component" value="Chromosome 1"/>
</dbReference>
<protein>
    <recommendedName>
        <fullName evidence="6 8">Large ribosomal subunit protein uL24</fullName>
    </recommendedName>
</protein>
<dbReference type="GO" id="GO:1990904">
    <property type="term" value="C:ribonucleoprotein complex"/>
    <property type="evidence" value="ECO:0007669"/>
    <property type="project" value="UniProtKB-KW"/>
</dbReference>
<dbReference type="InterPro" id="IPR041988">
    <property type="entry name" value="Ribosomal_uL24_KOW"/>
</dbReference>
<dbReference type="GO" id="GO:0005840">
    <property type="term" value="C:ribosome"/>
    <property type="evidence" value="ECO:0007669"/>
    <property type="project" value="UniProtKB-KW"/>
</dbReference>
<keyword evidence="12" id="KW-1185">Reference proteome</keyword>
<dbReference type="InterPro" id="IPR003256">
    <property type="entry name" value="Ribosomal_uL24"/>
</dbReference>
<dbReference type="HAMAP" id="MF_01326_B">
    <property type="entry name" value="Ribosomal_uL24_B"/>
    <property type="match status" value="1"/>
</dbReference>
<dbReference type="InterPro" id="IPR014722">
    <property type="entry name" value="Rib_uL2_dom2"/>
</dbReference>
<comment type="function">
    <text evidence="8">One of two assembly initiator proteins, it binds directly to the 5'-end of the 23S rRNA, where it nucleates assembly of the 50S subunit.</text>
</comment>
<dbReference type="RefSeq" id="WP_231908638.1">
    <property type="nucleotide sequence ID" value="NZ_LN885086.1"/>
</dbReference>